<comment type="caution">
    <text evidence="10">The sequence shown here is derived from an EMBL/GenBank/DDBJ whole genome shotgun (WGS) entry which is preliminary data.</text>
</comment>
<dbReference type="PANTHER" id="PTHR24388">
    <property type="entry name" value="ZINC FINGER PROTEIN"/>
    <property type="match status" value="1"/>
</dbReference>
<keyword evidence="11" id="KW-1185">Reference proteome</keyword>
<feature type="region of interest" description="Disordered" evidence="8">
    <location>
        <begin position="297"/>
        <end position="319"/>
    </location>
</feature>
<reference evidence="10 11" key="1">
    <citation type="submission" date="2024-08" db="EMBL/GenBank/DDBJ databases">
        <authorList>
            <person name="Cucini C."/>
            <person name="Frati F."/>
        </authorList>
    </citation>
    <scope>NUCLEOTIDE SEQUENCE [LARGE SCALE GENOMIC DNA]</scope>
</reference>
<organism evidence="10 11">
    <name type="scientific">Orchesella dallaii</name>
    <dbReference type="NCBI Taxonomy" id="48710"/>
    <lineage>
        <taxon>Eukaryota</taxon>
        <taxon>Metazoa</taxon>
        <taxon>Ecdysozoa</taxon>
        <taxon>Arthropoda</taxon>
        <taxon>Hexapoda</taxon>
        <taxon>Collembola</taxon>
        <taxon>Entomobryomorpha</taxon>
        <taxon>Entomobryoidea</taxon>
        <taxon>Orchesellidae</taxon>
        <taxon>Orchesellinae</taxon>
        <taxon>Orchesella</taxon>
    </lineage>
</organism>
<evidence type="ECO:0000256" key="4">
    <source>
        <dbReference type="ARBA" id="ARBA00022833"/>
    </source>
</evidence>
<dbReference type="Pfam" id="PF00096">
    <property type="entry name" value="zf-C2H2"/>
    <property type="match status" value="3"/>
</dbReference>
<feature type="region of interest" description="Disordered" evidence="8">
    <location>
        <begin position="697"/>
        <end position="746"/>
    </location>
</feature>
<feature type="compositionally biased region" description="Acidic residues" evidence="8">
    <location>
        <begin position="704"/>
        <end position="720"/>
    </location>
</feature>
<feature type="region of interest" description="Disordered" evidence="8">
    <location>
        <begin position="345"/>
        <end position="378"/>
    </location>
</feature>
<feature type="domain" description="C2H2-type" evidence="9">
    <location>
        <begin position="601"/>
        <end position="623"/>
    </location>
</feature>
<evidence type="ECO:0000313" key="10">
    <source>
        <dbReference type="EMBL" id="CAL8083177.1"/>
    </source>
</evidence>
<evidence type="ECO:0000313" key="11">
    <source>
        <dbReference type="Proteomes" id="UP001642540"/>
    </source>
</evidence>
<keyword evidence="5" id="KW-0539">Nucleus</keyword>
<protein>
    <recommendedName>
        <fullName evidence="9">C2H2-type domain-containing protein</fullName>
    </recommendedName>
</protein>
<evidence type="ECO:0000256" key="3">
    <source>
        <dbReference type="ARBA" id="ARBA00022771"/>
    </source>
</evidence>
<evidence type="ECO:0000256" key="6">
    <source>
        <dbReference type="ARBA" id="ARBA00037948"/>
    </source>
</evidence>
<evidence type="ECO:0000256" key="1">
    <source>
        <dbReference type="ARBA" id="ARBA00022723"/>
    </source>
</evidence>
<name>A0ABP1PYW9_9HEXA</name>
<dbReference type="PANTHER" id="PTHR24388:SF104">
    <property type="entry name" value="AT-RICH BINDING PROTEIN-RELATED"/>
    <property type="match status" value="1"/>
</dbReference>
<dbReference type="EMBL" id="CAXLJM020000016">
    <property type="protein sequence ID" value="CAL8083177.1"/>
    <property type="molecule type" value="Genomic_DNA"/>
</dbReference>
<keyword evidence="1" id="KW-0479">Metal-binding</keyword>
<dbReference type="InterPro" id="IPR050527">
    <property type="entry name" value="Snail/Krueppel_Znf"/>
</dbReference>
<dbReference type="PROSITE" id="PS50157">
    <property type="entry name" value="ZINC_FINGER_C2H2_2"/>
    <property type="match status" value="4"/>
</dbReference>
<comment type="similarity">
    <text evidence="6">Belongs to the snail C2H2-type zinc-finger protein family.</text>
</comment>
<feature type="compositionally biased region" description="Polar residues" evidence="8">
    <location>
        <begin position="721"/>
        <end position="736"/>
    </location>
</feature>
<dbReference type="SMART" id="SM00355">
    <property type="entry name" value="ZnF_C2H2"/>
    <property type="match status" value="8"/>
</dbReference>
<evidence type="ECO:0000256" key="2">
    <source>
        <dbReference type="ARBA" id="ARBA00022737"/>
    </source>
</evidence>
<accession>A0ABP1PYW9</accession>
<dbReference type="InterPro" id="IPR036236">
    <property type="entry name" value="Znf_C2H2_sf"/>
</dbReference>
<dbReference type="InterPro" id="IPR013087">
    <property type="entry name" value="Znf_C2H2_type"/>
</dbReference>
<feature type="region of interest" description="Disordered" evidence="8">
    <location>
        <begin position="224"/>
        <end position="243"/>
    </location>
</feature>
<dbReference type="Gene3D" id="3.30.160.60">
    <property type="entry name" value="Classic Zinc Finger"/>
    <property type="match status" value="4"/>
</dbReference>
<feature type="domain" description="C2H2-type" evidence="9">
    <location>
        <begin position="573"/>
        <end position="600"/>
    </location>
</feature>
<feature type="compositionally biased region" description="Basic and acidic residues" evidence="8">
    <location>
        <begin position="362"/>
        <end position="371"/>
    </location>
</feature>
<sequence>MESHQHHSDYGQVTATYQVQEVQPELTPVTTEAASMPGLTPVSTLHASMPELTPVTTLHASMPVLTDPAYCQVTNVSNICSSTTPRQSSSPHHHHQHQTQYNIIQQHHHQTPIAITVMNVEQCCVCSNFYEQQSRPMPQPDLNRMICKLLDVVPQEHTFFREYLAVCINCTNLLRKFDRLRVELEFVKTQVVTYVIESLTQIRPEGGTPIDFLKNQILNRWTNAGSSGRKRKEGYSAADKTSNPSNELSFAALNNIMKNPTVVEPVENWTVGPEVTVRSNTTSAIVPPASQIVEVSHHSPPEDTVDHDQDYHDDGDFGNDDHSYANDDAKEEMVEQKVVPTVLPVDQPSVKTYKTTPNKRKNMPEESDTSKKRERKRIPYKPLPNEVAPLICLICGRMYDRMCNYKAHVQACTNDDSAMENNCYVCTEQMNEPCKFETWDEFKAHVYAYHPIVKLERCGFCRLRFLPNGVKLHKCMAYKLQVHKDAIFKCDRCDRAYNSRSNLTDHVRRIHKDEKHKCDTCGKVYGSPMLLNFHVERHKLVVSKYQCTECGVCLSSKFSLVSHLKRHGGNPEFECEQCGKKFYHKSTFTKHALVHTTLKPHVCHLCGSKFKLKSTLKRHIVRHEVIETNYTKKCPLCPKAMFRKIWVLKRHMEMEHPFTQEREDILEKYKDVDDLPKRKETNIRRYDKSGIGRIRESRIKTEQFDSDDASESEPDWENSDNEQTTQDVNSPSTSTAVPARKSARLESKGLSNKHLVVILQKDPILDAKSSAS</sequence>
<evidence type="ECO:0000256" key="8">
    <source>
        <dbReference type="SAM" id="MobiDB-lite"/>
    </source>
</evidence>
<feature type="domain" description="C2H2-type" evidence="9">
    <location>
        <begin position="545"/>
        <end position="572"/>
    </location>
</feature>
<keyword evidence="2" id="KW-0677">Repeat</keyword>
<evidence type="ECO:0000259" key="9">
    <source>
        <dbReference type="PROSITE" id="PS50157"/>
    </source>
</evidence>
<keyword evidence="4" id="KW-0862">Zinc</keyword>
<evidence type="ECO:0000256" key="7">
    <source>
        <dbReference type="PROSITE-ProRule" id="PRU00042"/>
    </source>
</evidence>
<dbReference type="SUPFAM" id="SSF57667">
    <property type="entry name" value="beta-beta-alpha zinc fingers"/>
    <property type="match status" value="2"/>
</dbReference>
<evidence type="ECO:0000256" key="5">
    <source>
        <dbReference type="ARBA" id="ARBA00023242"/>
    </source>
</evidence>
<dbReference type="Proteomes" id="UP001642540">
    <property type="component" value="Unassembled WGS sequence"/>
</dbReference>
<feature type="domain" description="C2H2-type" evidence="9">
    <location>
        <begin position="488"/>
        <end position="516"/>
    </location>
</feature>
<keyword evidence="3 7" id="KW-0863">Zinc-finger</keyword>
<gene>
    <name evidence="10" type="ORF">ODALV1_LOCUS5411</name>
</gene>
<dbReference type="PROSITE" id="PS00028">
    <property type="entry name" value="ZINC_FINGER_C2H2_1"/>
    <property type="match status" value="5"/>
</dbReference>
<proteinExistence type="inferred from homology"/>